<dbReference type="Gene3D" id="2.120.10.80">
    <property type="entry name" value="Kelch-type beta propeller"/>
    <property type="match status" value="1"/>
</dbReference>
<sequence length="479" mass="54605">MEAKCFDCDEKAFFRCHDWVYCPDCLSKHVCRDLEKVHVVVGIEDIGGCEMCGMMEKVVCACGGKKRKFCQMCFCVHLNTEKGAKHEIQGLLDVDDIPDEYALLKDRVKKIEKLKQSVNENILTVSDFEKNIEASSDNLKNIINKCFDDIESQISSAENYLTLIKTDLDQCKTSLDISEQEVLQKYSIQLTKSKTLKFFDLEIDLDTCFQSLKTWAGISLKSEALKNDSKVYFFKPRGKEMVIADLNSTVVSKKPFPKNFILKDSGSWCELPNKRVVYCGGVQASNFCSEAYNIDPNNFSIIKLPDMNQSRALPSVIYYQGAVYVFGGYSGKNLDSCEKFDIKIEKWKSIANMPLARSAFSAIVYNECIYMTGDSKNLDKYNPKTDTYESFKDILPEPAGYSSLACIDDTLYVIQNALCYEINLQRLCVTLTSRIPLGKWWSFFPAKPFGDEIFISRYDDLSFWSFNVNTKAMTKKIKL</sequence>
<evidence type="ECO:0008006" key="6">
    <source>
        <dbReference type="Google" id="ProtNLM"/>
    </source>
</evidence>
<evidence type="ECO:0000256" key="2">
    <source>
        <dbReference type="ARBA" id="ARBA00022737"/>
    </source>
</evidence>
<evidence type="ECO:0000313" key="5">
    <source>
        <dbReference type="Proteomes" id="UP000187209"/>
    </source>
</evidence>
<evidence type="ECO:0000313" key="4">
    <source>
        <dbReference type="EMBL" id="OMJ67178.1"/>
    </source>
</evidence>
<dbReference type="PANTHER" id="PTHR45632">
    <property type="entry name" value="LD33804P"/>
    <property type="match status" value="1"/>
</dbReference>
<feature type="coiled-coil region" evidence="3">
    <location>
        <begin position="101"/>
        <end position="145"/>
    </location>
</feature>
<dbReference type="AlphaFoldDB" id="A0A1R2ARP9"/>
<keyword evidence="1" id="KW-0880">Kelch repeat</keyword>
<evidence type="ECO:0000256" key="3">
    <source>
        <dbReference type="SAM" id="Coils"/>
    </source>
</evidence>
<dbReference type="Proteomes" id="UP000187209">
    <property type="component" value="Unassembled WGS sequence"/>
</dbReference>
<accession>A0A1R2ARP9</accession>
<dbReference type="InterPro" id="IPR006652">
    <property type="entry name" value="Kelch_1"/>
</dbReference>
<dbReference type="OrthoDB" id="286556at2759"/>
<gene>
    <name evidence="4" type="ORF">SteCoe_35731</name>
</gene>
<evidence type="ECO:0000256" key="1">
    <source>
        <dbReference type="ARBA" id="ARBA00022441"/>
    </source>
</evidence>
<comment type="caution">
    <text evidence="4">The sequence shown here is derived from an EMBL/GenBank/DDBJ whole genome shotgun (WGS) entry which is preliminary data.</text>
</comment>
<keyword evidence="5" id="KW-1185">Reference proteome</keyword>
<dbReference type="SMART" id="SM00612">
    <property type="entry name" value="Kelch"/>
    <property type="match status" value="2"/>
</dbReference>
<dbReference type="PANTHER" id="PTHR45632:SF3">
    <property type="entry name" value="KELCH-LIKE PROTEIN 32"/>
    <property type="match status" value="1"/>
</dbReference>
<dbReference type="InterPro" id="IPR015915">
    <property type="entry name" value="Kelch-typ_b-propeller"/>
</dbReference>
<dbReference type="SUPFAM" id="SSF117281">
    <property type="entry name" value="Kelch motif"/>
    <property type="match status" value="1"/>
</dbReference>
<dbReference type="EMBL" id="MPUH01001550">
    <property type="protein sequence ID" value="OMJ67178.1"/>
    <property type="molecule type" value="Genomic_DNA"/>
</dbReference>
<proteinExistence type="predicted"/>
<name>A0A1R2ARP9_9CILI</name>
<dbReference type="Pfam" id="PF01344">
    <property type="entry name" value="Kelch_1"/>
    <property type="match status" value="1"/>
</dbReference>
<protein>
    <recommendedName>
        <fullName evidence="6">B box-type domain-containing protein</fullName>
    </recommendedName>
</protein>
<reference evidence="4 5" key="1">
    <citation type="submission" date="2016-11" db="EMBL/GenBank/DDBJ databases">
        <title>The macronuclear genome of Stentor coeruleus: a giant cell with tiny introns.</title>
        <authorList>
            <person name="Slabodnick M."/>
            <person name="Ruby J.G."/>
            <person name="Reiff S.B."/>
            <person name="Swart E.C."/>
            <person name="Gosai S."/>
            <person name="Prabakaran S."/>
            <person name="Witkowska E."/>
            <person name="Larue G.E."/>
            <person name="Fisher S."/>
            <person name="Freeman R.M."/>
            <person name="Gunawardena J."/>
            <person name="Chu W."/>
            <person name="Stover N.A."/>
            <person name="Gregory B.D."/>
            <person name="Nowacki M."/>
            <person name="Derisi J."/>
            <person name="Roy S.W."/>
            <person name="Marshall W.F."/>
            <person name="Sood P."/>
        </authorList>
    </citation>
    <scope>NUCLEOTIDE SEQUENCE [LARGE SCALE GENOMIC DNA]</scope>
    <source>
        <strain evidence="4">WM001</strain>
    </source>
</reference>
<keyword evidence="2" id="KW-0677">Repeat</keyword>
<keyword evidence="3" id="KW-0175">Coiled coil</keyword>
<organism evidence="4 5">
    <name type="scientific">Stentor coeruleus</name>
    <dbReference type="NCBI Taxonomy" id="5963"/>
    <lineage>
        <taxon>Eukaryota</taxon>
        <taxon>Sar</taxon>
        <taxon>Alveolata</taxon>
        <taxon>Ciliophora</taxon>
        <taxon>Postciliodesmatophora</taxon>
        <taxon>Heterotrichea</taxon>
        <taxon>Heterotrichida</taxon>
        <taxon>Stentoridae</taxon>
        <taxon>Stentor</taxon>
    </lineage>
</organism>